<dbReference type="InterPro" id="IPR029052">
    <property type="entry name" value="Metallo-depent_PP-like"/>
</dbReference>
<sequence length="601" mass="69274">MVRRLEAHQLCFQLVTTTRCKPKIVIAGYSVQQHDIELQLGERCVLYILRLVPTKQPFPVDLKLRYELLVDDERVDLSHLAYENDYLEIVIPNRLEEVLHGSCRNPHHESRDSLRTADEYLETARQRGDLGPQLLLMSGDQIYADDVAGPMLLAITQLSVLLGLYPDKHATLALPVSIQEQLYHRPDYLPKTPWQNRSKLCVGYWFKKDEPHFTSMKAGNHLISLAEFIALYLLTWSSEAWQLIDFSKLNYIGSNAKHASQFNHELTWIKRYVDDLPRAERIFANVSTLMMFDDHDVTDDWNLTAKWEQAVYQTPQSARIINNGMTAYWLFQGLGNDAGETTNQLTVNFVEALKDRFWDWQTFSKPLQRFNSWHYCLNTTPKVVVLDTRTHRWRNDDHFNEPSGLMDSDRLLELEQNLVSHDQVILVSPAPVFGVKAIEAIQALFNACGEPLLVDVENWMAHEGAAKKLLDIFRRPDTPSETIILSGDVHYSFCFSVKARFGKHDNRIWQLTASGIKNEFPKKLIKVLDKLDSWLYAPYSPLNLFTKRWQMNVGKHSIVGSKKTYLVSDSSISLVSLHNGTLEKYQLLHGNGGWSQFDLEE</sequence>
<feature type="domain" description="PhoD-like phosphatase metallophosphatase" evidence="1">
    <location>
        <begin position="278"/>
        <end position="518"/>
    </location>
</feature>
<dbReference type="InterPro" id="IPR018946">
    <property type="entry name" value="PhoD-like_MPP"/>
</dbReference>
<evidence type="ECO:0000259" key="1">
    <source>
        <dbReference type="Pfam" id="PF09423"/>
    </source>
</evidence>
<name>A0A975DHG0_9GAMM</name>
<dbReference type="InterPro" id="IPR038607">
    <property type="entry name" value="PhoD-like_sf"/>
</dbReference>
<dbReference type="Pfam" id="PF09423">
    <property type="entry name" value="PhoD"/>
    <property type="match status" value="1"/>
</dbReference>
<reference evidence="2" key="1">
    <citation type="submission" date="2021-03" db="EMBL/GenBank/DDBJ databases">
        <title>Complete Genome of Pseudoalteromonas xiamenensis STKMTI.2, a new potential marine bacterium producing anti-Vibrio compounds.</title>
        <authorList>
            <person name="Handayani D.P."/>
            <person name="Isnansetyo A."/>
            <person name="Istiqomah I."/>
            <person name="Jumina J."/>
        </authorList>
    </citation>
    <scope>NUCLEOTIDE SEQUENCE</scope>
    <source>
        <strain evidence="2">STKMTI.2</strain>
    </source>
</reference>
<dbReference type="RefSeq" id="WP_208843416.1">
    <property type="nucleotide sequence ID" value="NZ_CP072133.1"/>
</dbReference>
<keyword evidence="3" id="KW-1185">Reference proteome</keyword>
<dbReference type="KEGG" id="pxi:J5O05_02220"/>
<dbReference type="Proteomes" id="UP000664904">
    <property type="component" value="Chromosome"/>
</dbReference>
<dbReference type="SUPFAM" id="SSF56300">
    <property type="entry name" value="Metallo-dependent phosphatases"/>
    <property type="match status" value="1"/>
</dbReference>
<protein>
    <submittedName>
        <fullName evidence="2">Metallophosphatase</fullName>
    </submittedName>
</protein>
<dbReference type="PANTHER" id="PTHR37031:SF2">
    <property type="entry name" value="PHOD-LIKE PHOSPHATASE METALLOPHOSPHATASE DOMAIN-CONTAINING PROTEIN"/>
    <property type="match status" value="1"/>
</dbReference>
<accession>A0A975DHG0</accession>
<organism evidence="2 3">
    <name type="scientific">Pseudoalteromonas xiamenensis</name>
    <dbReference type="NCBI Taxonomy" id="882626"/>
    <lineage>
        <taxon>Bacteria</taxon>
        <taxon>Pseudomonadati</taxon>
        <taxon>Pseudomonadota</taxon>
        <taxon>Gammaproteobacteria</taxon>
        <taxon>Alteromonadales</taxon>
        <taxon>Pseudoalteromonadaceae</taxon>
        <taxon>Pseudoalteromonas</taxon>
    </lineage>
</organism>
<dbReference type="Gene3D" id="3.60.21.70">
    <property type="entry name" value="PhoD-like phosphatase"/>
    <property type="match status" value="1"/>
</dbReference>
<evidence type="ECO:0000313" key="2">
    <source>
        <dbReference type="EMBL" id="QTH71792.1"/>
    </source>
</evidence>
<dbReference type="PANTHER" id="PTHR37031">
    <property type="entry name" value="METALLOPHOSPHATASE BINDING DOMAIN PROTEIN"/>
    <property type="match status" value="1"/>
</dbReference>
<evidence type="ECO:0000313" key="3">
    <source>
        <dbReference type="Proteomes" id="UP000664904"/>
    </source>
</evidence>
<dbReference type="AlphaFoldDB" id="A0A975DHG0"/>
<dbReference type="EMBL" id="CP072133">
    <property type="protein sequence ID" value="QTH71792.1"/>
    <property type="molecule type" value="Genomic_DNA"/>
</dbReference>
<gene>
    <name evidence="2" type="ORF">J5O05_02220</name>
</gene>
<proteinExistence type="predicted"/>